<dbReference type="Proteomes" id="UP000593562">
    <property type="component" value="Unassembled WGS sequence"/>
</dbReference>
<evidence type="ECO:0000313" key="2">
    <source>
        <dbReference type="EMBL" id="KAF5727045.1"/>
    </source>
</evidence>
<evidence type="ECO:0000256" key="1">
    <source>
        <dbReference type="SAM" id="MobiDB-lite"/>
    </source>
</evidence>
<evidence type="ECO:0000313" key="3">
    <source>
        <dbReference type="Proteomes" id="UP000593562"/>
    </source>
</evidence>
<accession>A0A7J7BZD8</accession>
<keyword evidence="3" id="KW-1185">Reference proteome</keyword>
<dbReference type="EMBL" id="JAAARO010000022">
    <property type="protein sequence ID" value="KAF5727045.1"/>
    <property type="molecule type" value="Genomic_DNA"/>
</dbReference>
<organism evidence="2 3">
    <name type="scientific">Tripterygium wilfordii</name>
    <name type="common">Thunder God vine</name>
    <dbReference type="NCBI Taxonomy" id="458696"/>
    <lineage>
        <taxon>Eukaryota</taxon>
        <taxon>Viridiplantae</taxon>
        <taxon>Streptophyta</taxon>
        <taxon>Embryophyta</taxon>
        <taxon>Tracheophyta</taxon>
        <taxon>Spermatophyta</taxon>
        <taxon>Magnoliopsida</taxon>
        <taxon>eudicotyledons</taxon>
        <taxon>Gunneridae</taxon>
        <taxon>Pentapetalae</taxon>
        <taxon>rosids</taxon>
        <taxon>fabids</taxon>
        <taxon>Celastrales</taxon>
        <taxon>Celastraceae</taxon>
        <taxon>Tripterygium</taxon>
    </lineage>
</organism>
<dbReference type="AlphaFoldDB" id="A0A7J7BZD8"/>
<dbReference type="InParanoid" id="A0A7J7BZD8"/>
<comment type="caution">
    <text evidence="2">The sequence shown here is derived from an EMBL/GenBank/DDBJ whole genome shotgun (WGS) entry which is preliminary data.</text>
</comment>
<feature type="compositionally biased region" description="Acidic residues" evidence="1">
    <location>
        <begin position="120"/>
        <end position="129"/>
    </location>
</feature>
<feature type="region of interest" description="Disordered" evidence="1">
    <location>
        <begin position="113"/>
        <end position="182"/>
    </location>
</feature>
<gene>
    <name evidence="2" type="ORF">HS088_TW22G00732</name>
</gene>
<protein>
    <submittedName>
        <fullName evidence="2">Heat stress transcription factor A-6b isoform 8</fullName>
    </submittedName>
</protein>
<feature type="region of interest" description="Disordered" evidence="1">
    <location>
        <begin position="61"/>
        <end position="92"/>
    </location>
</feature>
<proteinExistence type="predicted"/>
<reference evidence="2 3" key="1">
    <citation type="journal article" date="2020" name="Nat. Commun.">
        <title>Genome of Tripterygium wilfordii and identification of cytochrome P450 involved in triptolide biosynthesis.</title>
        <authorList>
            <person name="Tu L."/>
            <person name="Su P."/>
            <person name="Zhang Z."/>
            <person name="Gao L."/>
            <person name="Wang J."/>
            <person name="Hu T."/>
            <person name="Zhou J."/>
            <person name="Zhang Y."/>
            <person name="Zhao Y."/>
            <person name="Liu Y."/>
            <person name="Song Y."/>
            <person name="Tong Y."/>
            <person name="Lu Y."/>
            <person name="Yang J."/>
            <person name="Xu C."/>
            <person name="Jia M."/>
            <person name="Peters R.J."/>
            <person name="Huang L."/>
            <person name="Gao W."/>
        </authorList>
    </citation>
    <scope>NUCLEOTIDE SEQUENCE [LARGE SCALE GENOMIC DNA]</scope>
    <source>
        <strain evidence="3">cv. XIE 37</strain>
        <tissue evidence="2">Leaf</tissue>
    </source>
</reference>
<name>A0A7J7BZD8_TRIWF</name>
<sequence length="182" mass="21137">MELVKLRQQQQSTRAYVRAMEDRLQKTEAKQRQMMTFLARAMQNPGFIHQLVQNKEKHKELEEAMTKKRRRPIDQGPSHQRTNPIKPEPVEFGDYGFEVSELEALALEMQGYGRARKDQEEEYEEELEPLETSGDYRELDQGFWEELLSGELDNIPGPEEGEDEDDINVLSARLGDLGSSPR</sequence>